<feature type="domain" description="EGF-like" evidence="22">
    <location>
        <begin position="1714"/>
        <end position="1750"/>
    </location>
</feature>
<feature type="disulfide bond" evidence="15">
    <location>
        <begin position="1702"/>
        <end position="1711"/>
    </location>
</feature>
<evidence type="ECO:0000259" key="24">
    <source>
        <dbReference type="PROSITE" id="PS50825"/>
    </source>
</evidence>
<feature type="domain" description="EGF-like" evidence="22">
    <location>
        <begin position="2017"/>
        <end position="2053"/>
    </location>
</feature>
<dbReference type="InterPro" id="IPR000742">
    <property type="entry name" value="EGF"/>
</dbReference>
<dbReference type="PANTHER" id="PTHR24033:SF151">
    <property type="entry name" value="NOTCH 2"/>
    <property type="match status" value="1"/>
</dbReference>
<dbReference type="InterPro" id="IPR003410">
    <property type="entry name" value="HYR_dom"/>
</dbReference>
<dbReference type="Gene3D" id="2.60.120.290">
    <property type="entry name" value="Spermadhesin, CUB domain"/>
    <property type="match status" value="3"/>
</dbReference>
<dbReference type="InterPro" id="IPR009030">
    <property type="entry name" value="Growth_fac_rcpt_cys_sf"/>
</dbReference>
<dbReference type="SUPFAM" id="SSF57196">
    <property type="entry name" value="EGF/Laminin"/>
    <property type="match status" value="8"/>
</dbReference>
<feature type="domain" description="EGF-like" evidence="22">
    <location>
        <begin position="2055"/>
        <end position="2093"/>
    </location>
</feature>
<dbReference type="PROSITE" id="PS50923">
    <property type="entry name" value="SUSHI"/>
    <property type="match status" value="8"/>
</dbReference>
<evidence type="ECO:0000256" key="20">
    <source>
        <dbReference type="SAM" id="SignalP"/>
    </source>
</evidence>
<dbReference type="CDD" id="cd00112">
    <property type="entry name" value="LDLa"/>
    <property type="match status" value="1"/>
</dbReference>
<dbReference type="GO" id="GO:0005509">
    <property type="term" value="F:calcium ion binding"/>
    <property type="evidence" value="ECO:0007669"/>
    <property type="project" value="InterPro"/>
</dbReference>
<feature type="disulfide bond" evidence="16">
    <location>
        <begin position="170"/>
        <end position="182"/>
    </location>
</feature>
<feature type="disulfide bond" evidence="15">
    <location>
        <begin position="1778"/>
        <end position="1787"/>
    </location>
</feature>
<dbReference type="Pfam" id="PF12661">
    <property type="entry name" value="hEGF"/>
    <property type="match status" value="3"/>
</dbReference>
<evidence type="ECO:0000256" key="17">
    <source>
        <dbReference type="PROSITE-ProRule" id="PRU00302"/>
    </source>
</evidence>
<dbReference type="CDD" id="cd00054">
    <property type="entry name" value="EGF_CA"/>
    <property type="match status" value="15"/>
</dbReference>
<feature type="disulfide bond" evidence="15">
    <location>
        <begin position="2162"/>
        <end position="2171"/>
    </location>
</feature>
<dbReference type="PROSITE" id="PS00022">
    <property type="entry name" value="EGF_1"/>
    <property type="match status" value="14"/>
</dbReference>
<feature type="domain" description="EGF-like" evidence="22">
    <location>
        <begin position="2174"/>
        <end position="2210"/>
    </location>
</feature>
<evidence type="ECO:0000256" key="14">
    <source>
        <dbReference type="PROSITE-ProRule" id="PRU00059"/>
    </source>
</evidence>
<dbReference type="FunFam" id="2.60.120.290:FF:000001">
    <property type="entry name" value="CUB and sushi domain-containing protein 3 isoform X1"/>
    <property type="match status" value="1"/>
</dbReference>
<dbReference type="Pfam" id="PF07699">
    <property type="entry name" value="Ephrin_rec_like"/>
    <property type="match status" value="7"/>
</dbReference>
<keyword evidence="17" id="KW-0768">Sushi</keyword>
<feature type="compositionally biased region" description="Basic and acidic residues" evidence="18">
    <location>
        <begin position="3182"/>
        <end position="3195"/>
    </location>
</feature>
<feature type="disulfide bond" evidence="17">
    <location>
        <begin position="1042"/>
        <end position="1069"/>
    </location>
</feature>
<feature type="domain" description="C-type lectin" evidence="23">
    <location>
        <begin position="44"/>
        <end position="166"/>
    </location>
</feature>
<feature type="domain" description="Sushi" evidence="25">
    <location>
        <begin position="599"/>
        <end position="662"/>
    </location>
</feature>
<dbReference type="SUPFAM" id="SSF57535">
    <property type="entry name" value="Complement control module/SCR domain"/>
    <property type="match status" value="8"/>
</dbReference>
<dbReference type="Gene3D" id="2.10.70.10">
    <property type="entry name" value="Complement Module, domain 1"/>
    <property type="match status" value="8"/>
</dbReference>
<evidence type="ECO:0000313" key="26">
    <source>
        <dbReference type="EnsemblMetazoa" id="CLYHEMP025072.1"/>
    </source>
</evidence>
<feature type="disulfide bond" evidence="17">
    <location>
        <begin position="754"/>
        <end position="781"/>
    </location>
</feature>
<evidence type="ECO:0000256" key="3">
    <source>
        <dbReference type="ARBA" id="ARBA00022475"/>
    </source>
</evidence>
<feature type="domain" description="HYR" evidence="24">
    <location>
        <begin position="2427"/>
        <end position="2507"/>
    </location>
</feature>
<dbReference type="InterPro" id="IPR001304">
    <property type="entry name" value="C-type_lectin-like"/>
</dbReference>
<protein>
    <recommendedName>
        <fullName evidence="28">Fibropellin-1</fullName>
    </recommendedName>
</protein>
<feature type="domain" description="EGF-like" evidence="22">
    <location>
        <begin position="1980"/>
        <end position="2015"/>
    </location>
</feature>
<dbReference type="SUPFAM" id="SSF57424">
    <property type="entry name" value="LDL receptor-like module"/>
    <property type="match status" value="1"/>
</dbReference>
<feature type="domain" description="Sushi" evidence="25">
    <location>
        <begin position="721"/>
        <end position="783"/>
    </location>
</feature>
<dbReference type="SMART" id="SM00032">
    <property type="entry name" value="CCP"/>
    <property type="match status" value="8"/>
</dbReference>
<dbReference type="Pfam" id="PF02494">
    <property type="entry name" value="HYR"/>
    <property type="match status" value="2"/>
</dbReference>
<evidence type="ECO:0000259" key="23">
    <source>
        <dbReference type="PROSITE" id="PS50041"/>
    </source>
</evidence>
<dbReference type="PROSITE" id="PS00615">
    <property type="entry name" value="C_TYPE_LECTIN_1"/>
    <property type="match status" value="1"/>
</dbReference>
<dbReference type="FunFam" id="2.10.70.10:FF:000002">
    <property type="entry name" value="CUB and Sushi multiple domains 3"/>
    <property type="match status" value="1"/>
</dbReference>
<keyword evidence="10 19" id="KW-1133">Transmembrane helix</keyword>
<feature type="compositionally biased region" description="Low complexity" evidence="18">
    <location>
        <begin position="3250"/>
        <end position="3270"/>
    </location>
</feature>
<evidence type="ECO:0000259" key="21">
    <source>
        <dbReference type="PROSITE" id="PS01180"/>
    </source>
</evidence>
<dbReference type="InterPro" id="IPR016186">
    <property type="entry name" value="C-type_lectin-like/link_sf"/>
</dbReference>
<keyword evidence="6 20" id="KW-0732">Signal</keyword>
<name>A0A7M5XP80_9CNID</name>
<evidence type="ECO:0000256" key="11">
    <source>
        <dbReference type="ARBA" id="ARBA00023136"/>
    </source>
</evidence>
<dbReference type="CDD" id="cd00037">
    <property type="entry name" value="CLECT"/>
    <property type="match status" value="1"/>
</dbReference>
<evidence type="ECO:0000256" key="8">
    <source>
        <dbReference type="ARBA" id="ARBA00022837"/>
    </source>
</evidence>
<evidence type="ECO:0000256" key="6">
    <source>
        <dbReference type="ARBA" id="ARBA00022729"/>
    </source>
</evidence>
<feature type="transmembrane region" description="Helical" evidence="19">
    <location>
        <begin position="3122"/>
        <end position="3142"/>
    </location>
</feature>
<organism evidence="26 27">
    <name type="scientific">Clytia hemisphaerica</name>
    <dbReference type="NCBI Taxonomy" id="252671"/>
    <lineage>
        <taxon>Eukaryota</taxon>
        <taxon>Metazoa</taxon>
        <taxon>Cnidaria</taxon>
        <taxon>Hydrozoa</taxon>
        <taxon>Hydroidolina</taxon>
        <taxon>Leptothecata</taxon>
        <taxon>Obeliida</taxon>
        <taxon>Clytiidae</taxon>
        <taxon>Clytia</taxon>
    </lineage>
</organism>
<dbReference type="InterPro" id="IPR051830">
    <property type="entry name" value="NOTCH_homolog"/>
</dbReference>
<feature type="domain" description="EGF-like" evidence="22">
    <location>
        <begin position="2136"/>
        <end position="2172"/>
    </location>
</feature>
<evidence type="ECO:0000259" key="25">
    <source>
        <dbReference type="PROSITE" id="PS50923"/>
    </source>
</evidence>
<evidence type="ECO:0000259" key="22">
    <source>
        <dbReference type="PROSITE" id="PS50026"/>
    </source>
</evidence>
<feature type="domain" description="EGF-like" evidence="22">
    <location>
        <begin position="1866"/>
        <end position="1902"/>
    </location>
</feature>
<evidence type="ECO:0000256" key="15">
    <source>
        <dbReference type="PROSITE-ProRule" id="PRU00076"/>
    </source>
</evidence>
<keyword evidence="12 15" id="KW-1015">Disulfide bond</keyword>
<feature type="disulfide bond" evidence="15">
    <location>
        <begin position="1984"/>
        <end position="1994"/>
    </location>
</feature>
<feature type="domain" description="Sushi" evidence="25">
    <location>
        <begin position="944"/>
        <end position="1013"/>
    </location>
</feature>
<dbReference type="FunFam" id="2.10.50.10:FF:000032">
    <property type="entry name" value="Uncharacterized protein, isoform A"/>
    <property type="match status" value="1"/>
</dbReference>
<dbReference type="SUPFAM" id="SSF56436">
    <property type="entry name" value="C-type lectin-like"/>
    <property type="match status" value="1"/>
</dbReference>
<feature type="domain" description="EGF-like" evidence="22">
    <location>
        <begin position="3078"/>
        <end position="3113"/>
    </location>
</feature>
<feature type="disulfide bond" evidence="17">
    <location>
        <begin position="914"/>
        <end position="941"/>
    </location>
</feature>
<dbReference type="Proteomes" id="UP000594262">
    <property type="component" value="Unplaced"/>
</dbReference>
<evidence type="ECO:0000256" key="4">
    <source>
        <dbReference type="ARBA" id="ARBA00022536"/>
    </source>
</evidence>
<dbReference type="SMART" id="SM01411">
    <property type="entry name" value="Ephrin_rec_like"/>
    <property type="match status" value="7"/>
</dbReference>
<dbReference type="SMART" id="SM00192">
    <property type="entry name" value="LDLa"/>
    <property type="match status" value="1"/>
</dbReference>
<dbReference type="PROSITE" id="PS01186">
    <property type="entry name" value="EGF_2"/>
    <property type="match status" value="14"/>
</dbReference>
<feature type="disulfide bond" evidence="15">
    <location>
        <begin position="794"/>
        <end position="811"/>
    </location>
</feature>
<dbReference type="SMART" id="SM00181">
    <property type="entry name" value="EGF"/>
    <property type="match status" value="21"/>
</dbReference>
<feature type="disulfide bond" evidence="16">
    <location>
        <begin position="189"/>
        <end position="204"/>
    </location>
</feature>
<feature type="disulfide bond" evidence="15">
    <location>
        <begin position="2043"/>
        <end position="2052"/>
    </location>
</feature>
<dbReference type="FunFam" id="2.10.25.10:FF:000123">
    <property type="entry name" value="Crumbs homolog 1 (Drosophila)"/>
    <property type="match status" value="1"/>
</dbReference>
<dbReference type="InterPro" id="IPR002172">
    <property type="entry name" value="LDrepeatLR_classA_rpt"/>
</dbReference>
<evidence type="ECO:0000256" key="1">
    <source>
        <dbReference type="ARBA" id="ARBA00004251"/>
    </source>
</evidence>
<dbReference type="InterPro" id="IPR036055">
    <property type="entry name" value="LDL_receptor-like_sf"/>
</dbReference>
<dbReference type="Pfam" id="PF00084">
    <property type="entry name" value="Sushi"/>
    <property type="match status" value="8"/>
</dbReference>
<feature type="domain" description="EGF-like" evidence="22">
    <location>
        <begin position="1828"/>
        <end position="1864"/>
    </location>
</feature>
<feature type="domain" description="HYR" evidence="24">
    <location>
        <begin position="1133"/>
        <end position="1216"/>
    </location>
</feature>
<dbReference type="Gene3D" id="2.10.50.10">
    <property type="entry name" value="Tumor Necrosis Factor Receptor, subunit A, domain 2"/>
    <property type="match status" value="5"/>
</dbReference>
<dbReference type="PROSITE" id="PS50026">
    <property type="entry name" value="EGF_3"/>
    <property type="match status" value="16"/>
</dbReference>
<dbReference type="FunFam" id="2.10.25.10:FF:000391">
    <property type="entry name" value="Weary, isoform C"/>
    <property type="match status" value="1"/>
</dbReference>
<feature type="disulfide bond" evidence="17">
    <location>
        <begin position="691"/>
        <end position="718"/>
    </location>
</feature>
<feature type="compositionally biased region" description="Polar residues" evidence="18">
    <location>
        <begin position="3214"/>
        <end position="3237"/>
    </location>
</feature>
<evidence type="ECO:0000256" key="18">
    <source>
        <dbReference type="SAM" id="MobiDB-lite"/>
    </source>
</evidence>
<dbReference type="CDD" id="cd00033">
    <property type="entry name" value="CCP"/>
    <property type="match status" value="8"/>
</dbReference>
<dbReference type="InterPro" id="IPR018378">
    <property type="entry name" value="C-type_lectin_CS"/>
</dbReference>
<feature type="domain" description="CUB" evidence="21">
    <location>
        <begin position="433"/>
        <end position="544"/>
    </location>
</feature>
<reference evidence="26" key="1">
    <citation type="submission" date="2021-01" db="UniProtKB">
        <authorList>
            <consortium name="EnsemblMetazoa"/>
        </authorList>
    </citation>
    <scope>IDENTIFICATION</scope>
</reference>
<evidence type="ECO:0000256" key="12">
    <source>
        <dbReference type="ARBA" id="ARBA00023157"/>
    </source>
</evidence>
<feature type="disulfide bond" evidence="15">
    <location>
        <begin position="1968"/>
        <end position="1977"/>
    </location>
</feature>
<comment type="subcellular location">
    <subcellularLocation>
        <location evidence="1">Cell membrane</location>
        <topology evidence="1">Single-pass type I membrane protein</topology>
    </subcellularLocation>
</comment>
<dbReference type="InterPro" id="IPR016187">
    <property type="entry name" value="CTDL_fold"/>
</dbReference>
<keyword evidence="11 19" id="KW-0472">Membrane</keyword>
<dbReference type="InterPro" id="IPR000436">
    <property type="entry name" value="Sushi_SCR_CCP_dom"/>
</dbReference>
<keyword evidence="8" id="KW-0106">Calcium</keyword>
<feature type="disulfide bond" evidence="15">
    <location>
        <begin position="2005"/>
        <end position="2014"/>
    </location>
</feature>
<feature type="disulfide bond" evidence="14">
    <location>
        <begin position="433"/>
        <end position="460"/>
    </location>
</feature>
<dbReference type="Gene3D" id="2.60.120.200">
    <property type="match status" value="1"/>
</dbReference>
<dbReference type="FunFam" id="2.10.25.10:FF:000005">
    <property type="entry name" value="Fibrillin 2"/>
    <property type="match status" value="1"/>
</dbReference>
<feature type="disulfide bond" evidence="15">
    <location>
        <begin position="3103"/>
        <end position="3112"/>
    </location>
</feature>
<feature type="disulfide bond" evidence="15">
    <location>
        <begin position="1892"/>
        <end position="1901"/>
    </location>
</feature>
<comment type="caution">
    <text evidence="15">Lacks conserved residue(s) required for the propagation of feature annotation.</text>
</comment>
<dbReference type="GO" id="GO:0005886">
    <property type="term" value="C:plasma membrane"/>
    <property type="evidence" value="ECO:0007669"/>
    <property type="project" value="UniProtKB-SubCell"/>
</dbReference>
<feature type="disulfide bond" evidence="15">
    <location>
        <begin position="2124"/>
        <end position="2133"/>
    </location>
</feature>
<dbReference type="InterPro" id="IPR013320">
    <property type="entry name" value="ConA-like_dom_sf"/>
</dbReference>
<dbReference type="GeneID" id="136798175"/>
<feature type="disulfide bond" evidence="15">
    <location>
        <begin position="2083"/>
        <end position="2092"/>
    </location>
</feature>
<evidence type="ECO:0000256" key="19">
    <source>
        <dbReference type="SAM" id="Phobius"/>
    </source>
</evidence>
<feature type="domain" description="EGF-like" evidence="22">
    <location>
        <begin position="1904"/>
        <end position="1940"/>
    </location>
</feature>
<dbReference type="InterPro" id="IPR013032">
    <property type="entry name" value="EGF-like_CS"/>
</dbReference>
<dbReference type="Pfam" id="PF00059">
    <property type="entry name" value="Lectin_C"/>
    <property type="match status" value="1"/>
</dbReference>
<dbReference type="PROSITE" id="PS50068">
    <property type="entry name" value="LDLRA_2"/>
    <property type="match status" value="1"/>
</dbReference>
<dbReference type="InterPro" id="IPR035976">
    <property type="entry name" value="Sushi/SCR/CCP_sf"/>
</dbReference>
<dbReference type="SUPFAM" id="SSF57184">
    <property type="entry name" value="Growth factor receptor domain"/>
    <property type="match status" value="7"/>
</dbReference>
<feature type="disulfide bond" evidence="15">
    <location>
        <begin position="2200"/>
        <end position="2209"/>
    </location>
</feature>
<dbReference type="Pfam" id="PF00431">
    <property type="entry name" value="CUB"/>
    <property type="match status" value="3"/>
</dbReference>
<dbReference type="PANTHER" id="PTHR24033">
    <property type="entry name" value="EGF-LIKE DOMAIN-CONTAINING PROTEIN"/>
    <property type="match status" value="1"/>
</dbReference>
<dbReference type="InterPro" id="IPR000859">
    <property type="entry name" value="CUB_dom"/>
</dbReference>
<evidence type="ECO:0000256" key="13">
    <source>
        <dbReference type="ARBA" id="ARBA00023180"/>
    </source>
</evidence>
<dbReference type="InterPro" id="IPR000082">
    <property type="entry name" value="SEA_dom"/>
</dbReference>
<dbReference type="RefSeq" id="XP_066910858.1">
    <property type="nucleotide sequence ID" value="XM_067054757.1"/>
</dbReference>
<dbReference type="SUPFAM" id="SSF49899">
    <property type="entry name" value="Concanavalin A-like lectins/glucanases"/>
    <property type="match status" value="1"/>
</dbReference>
<dbReference type="Pfam" id="PF01390">
    <property type="entry name" value="SEA"/>
    <property type="match status" value="1"/>
</dbReference>
<keyword evidence="13" id="KW-0325">Glycoprotein</keyword>
<evidence type="ECO:0000256" key="5">
    <source>
        <dbReference type="ARBA" id="ARBA00022692"/>
    </source>
</evidence>
<dbReference type="InterPro" id="IPR000152">
    <property type="entry name" value="EGF-type_Asp/Asn_hydroxyl_site"/>
</dbReference>
<dbReference type="PROSITE" id="PS01187">
    <property type="entry name" value="EGF_CA"/>
    <property type="match status" value="6"/>
</dbReference>
<feature type="disulfide bond" evidence="15">
    <location>
        <begin position="1854"/>
        <end position="1863"/>
    </location>
</feature>
<keyword evidence="9" id="KW-0914">Notch signaling pathway</keyword>
<feature type="region of interest" description="Disordered" evidence="18">
    <location>
        <begin position="3180"/>
        <end position="3270"/>
    </location>
</feature>
<feature type="domain" description="EGF-like" evidence="22">
    <location>
        <begin position="1752"/>
        <end position="1788"/>
    </location>
</feature>
<dbReference type="SMART" id="SM00042">
    <property type="entry name" value="CUB"/>
    <property type="match status" value="3"/>
</dbReference>
<keyword evidence="27" id="KW-1185">Reference proteome</keyword>
<feature type="domain" description="EGF-like" evidence="22">
    <location>
        <begin position="1942"/>
        <end position="1978"/>
    </location>
</feature>
<keyword evidence="2" id="KW-0217">Developmental protein</keyword>
<dbReference type="Pfam" id="PF07645">
    <property type="entry name" value="EGF_CA"/>
    <property type="match status" value="2"/>
</dbReference>
<dbReference type="OrthoDB" id="5945020at2759"/>
<dbReference type="Gene3D" id="2.10.25.10">
    <property type="entry name" value="Laminin"/>
    <property type="match status" value="17"/>
</dbReference>
<dbReference type="InterPro" id="IPR049883">
    <property type="entry name" value="NOTCH1_EGF-like"/>
</dbReference>
<feature type="disulfide bond" evidence="17">
    <location>
        <begin position="569"/>
        <end position="596"/>
    </location>
</feature>
<feature type="disulfide bond" evidence="15">
    <location>
        <begin position="1930"/>
        <end position="1939"/>
    </location>
</feature>
<feature type="disulfide bond" evidence="15">
    <location>
        <begin position="1740"/>
        <end position="1749"/>
    </location>
</feature>
<feature type="domain" description="EGF-like" evidence="22">
    <location>
        <begin position="1676"/>
        <end position="1712"/>
    </location>
</feature>
<evidence type="ECO:0000256" key="9">
    <source>
        <dbReference type="ARBA" id="ARBA00022976"/>
    </source>
</evidence>
<dbReference type="Gene3D" id="3.10.100.10">
    <property type="entry name" value="Mannose-Binding Protein A, subunit A"/>
    <property type="match status" value="1"/>
</dbReference>
<feature type="domain" description="Sushi" evidence="25">
    <location>
        <begin position="1072"/>
        <end position="1134"/>
    </location>
</feature>
<feature type="domain" description="Sushi" evidence="25">
    <location>
        <begin position="543"/>
        <end position="598"/>
    </location>
</feature>
<feature type="domain" description="EGF-like" evidence="22">
    <location>
        <begin position="2095"/>
        <end position="2134"/>
    </location>
</feature>
<dbReference type="SMART" id="SM00034">
    <property type="entry name" value="CLECT"/>
    <property type="match status" value="1"/>
</dbReference>
<dbReference type="PROSITE" id="PS50041">
    <property type="entry name" value="C_TYPE_LECTIN_2"/>
    <property type="match status" value="1"/>
</dbReference>
<feature type="chain" id="PRO_5029779629" description="Fibropellin-1" evidence="20">
    <location>
        <begin position="19"/>
        <end position="3270"/>
    </location>
</feature>
<evidence type="ECO:0000256" key="10">
    <source>
        <dbReference type="ARBA" id="ARBA00022989"/>
    </source>
</evidence>
<dbReference type="FunFam" id="2.10.25.10:FF:000066">
    <property type="entry name" value="FAT atypical cadherin 4"/>
    <property type="match status" value="1"/>
</dbReference>
<dbReference type="GO" id="GO:0007219">
    <property type="term" value="P:Notch signaling pathway"/>
    <property type="evidence" value="ECO:0007669"/>
    <property type="project" value="UniProtKB-KW"/>
</dbReference>
<feature type="domain" description="EGF-like" evidence="22">
    <location>
        <begin position="1790"/>
        <end position="1826"/>
    </location>
</feature>
<evidence type="ECO:0000256" key="7">
    <source>
        <dbReference type="ARBA" id="ARBA00022737"/>
    </source>
</evidence>
<dbReference type="FunFam" id="2.10.25.10:FF:000472">
    <property type="entry name" value="Uncharacterized protein, isoform A"/>
    <property type="match status" value="2"/>
</dbReference>
<dbReference type="SMART" id="SM00179">
    <property type="entry name" value="EGF_CA"/>
    <property type="match status" value="16"/>
</dbReference>
<dbReference type="PROSITE" id="PS01180">
    <property type="entry name" value="CUB"/>
    <property type="match status" value="3"/>
</dbReference>
<dbReference type="InterPro" id="IPR011641">
    <property type="entry name" value="Tyr-kin_ephrin_A/B_rcpt-like"/>
</dbReference>
<dbReference type="FunFam" id="2.10.25.10:FF:000146">
    <property type="entry name" value="Putative neurogenic locus notch"/>
    <property type="match status" value="1"/>
</dbReference>
<dbReference type="PROSITE" id="PS00010">
    <property type="entry name" value="ASX_HYDROXYL"/>
    <property type="match status" value="13"/>
</dbReference>
<evidence type="ECO:0000256" key="16">
    <source>
        <dbReference type="PROSITE-ProRule" id="PRU00124"/>
    </source>
</evidence>
<dbReference type="InterPro" id="IPR035914">
    <property type="entry name" value="Sperma_CUB_dom_sf"/>
</dbReference>
<dbReference type="InterPro" id="IPR018097">
    <property type="entry name" value="EGF_Ca-bd_CS"/>
</dbReference>
<proteinExistence type="predicted"/>
<keyword evidence="4 15" id="KW-0245">EGF-like domain</keyword>
<keyword evidence="5 19" id="KW-0812">Transmembrane</keyword>
<dbReference type="FunFam" id="2.10.25.10:FF:000143">
    <property type="entry name" value="Protein crumbs 1"/>
    <property type="match status" value="2"/>
</dbReference>
<evidence type="ECO:0000313" key="27">
    <source>
        <dbReference type="Proteomes" id="UP000594262"/>
    </source>
</evidence>
<dbReference type="Pfam" id="PF00008">
    <property type="entry name" value="EGF"/>
    <property type="match status" value="3"/>
</dbReference>
<feature type="disulfide bond" evidence="16">
    <location>
        <begin position="177"/>
        <end position="195"/>
    </location>
</feature>
<feature type="domain" description="CUB" evidence="21">
    <location>
        <begin position="320"/>
        <end position="432"/>
    </location>
</feature>
<dbReference type="PROSITE" id="PS50825">
    <property type="entry name" value="HYR"/>
    <property type="match status" value="2"/>
</dbReference>
<evidence type="ECO:0008006" key="28">
    <source>
        <dbReference type="Google" id="ProtNLM"/>
    </source>
</evidence>
<dbReference type="FunFam" id="2.10.25.10:FF:000004">
    <property type="entry name" value="Neurogenic locus notch 1"/>
    <property type="match status" value="2"/>
</dbReference>
<feature type="disulfide bond" evidence="15">
    <location>
        <begin position="1816"/>
        <end position="1825"/>
    </location>
</feature>
<sequence length="3270" mass="360643">MLAFKIVTLFSILQLITSIEVLDEIQNNAFYASNFECPQGWFLRCGKCYLYVDEKRQWNDAQYNCKRRGANLVTVDEEATNAFLARYISFKSGDTRTSWIGLNDRAEEGKFEWVDGTKPLQYAFKWLPGQPDNDNQDEDCVEMYVRQKQNLWNDVPCSTELPFVCQMDACQADSFRCDNSKCISKSSICDKVNDCGDNSDERNCTQCVYYLTGQTGTFTTNNYPENYDESSNCQWSIQVPKGYQIELTFEDFSTEDGFDYVDVIDGLTSASNFIARYSGNNLTIAPITSSSNTLMVQFVSDEGDNFKGFKAKYRAVKTTCGGQMLIVNDPVYINSPGYPLKPYPNDVKCVWDFRNDKVPYLLTFKMLELKTEEKADFVEVRNKDEEGYILRKYSGNSFNGAVVTAADSHLWIKFQSDFESNDKGFRAVVYPGCYAVLKKDFGIISSPGFGYTNYPNLLNCTWKFETQRNISVIFHFFDTEKNYDFVRVFNGNGGKIHEYSGSLTKDQDKTGMFTSVIEMNDLTMRFTSDKSYRMKGFNATYSIGCDMPDVDNGKVSGETHYGGVVTYTCDKFYTLVNGDKQTCLFGGKWSQPTPYCKPAFCMFPGLVANGGFKVIPSNATVYVVDTIIEYYCDAGYEVTDGDQTRVCQENGTWSGEHPTCKISLCEDPGKPTNGTRVGDDFTVGSSVSFKCDEGFLLEGQSSITCGVNGKWNAQAPTCTEIRCTPPSPPQNGMLEGVNVNMTSYPYGSKVKVQCFTGFHADGNETSTCKGVGMWEPDVAVCVDTNECAAKPSPCKGEGDITCINSFGSFQCICEEGYQKIDEVTCKDINECSSNATNIVKCDQICTNTPGAYNCSCKDGYFLYTGNQTLNKVEERTAIEYHSCFGNPCPVVDYLDNGYILNYGNRYPVELEYRCNPGYVLDRVVKPKCLKNGTWSEKFPKCVESGCLMPKDVSNSIQSVNGTIHNSTGRYAEGSIVEYLCDHGYERTSGNLLQECVQDAIKFYWSGKSPVCERVSCGVPQSPKNGYAQTNGTQYKDNATFHCSGGYQMIGHNKTTCQANGKWSGFTPVCAPSPCPDPGTPLNGARNGTVALGQTVRYTCTKQGYKLFGDAERTCVYLGQKTGNGWTGALPVCKDVMKPVFKCEQQNFTLPLFESRMLVDWTKPTATDNSGELVDVDSVSVVTSPTYMEAGLTVIEYFASDSVGNNATCNLRIFVEDSEKPRISCPKNIVIRSDIDVSVTWSKGIFRDNVGIKSAIFNPSNGTIFESNKYHKVVATVTDQQNNVDTCVMEVYVKGCGCNRGNETCRYRPFKGTSKCHINDPNMPGKYIITCDLACPANQSFVEVQHFHHENINCLKDGTFQEKYPPGCGVRKSGISCQNINVTTDFSTTAPTNLSVFNANLQKLIHDQCKDDGFKVQMTSYVSDANKVVTSFKLAPPGDLLLIGVAQTTDACLKKINDEFGGNITVLVNKLSQSSGITNITLASESCCTEASQYCCPEGHIKVDFLGGVLNNLVCLECSPGMYLNKTKNQCQSCDKGFYTPTPGHESCMKCATGSSTLDKHSSSCTKMCSAGSYSSTGLHPTCRQCDYGFYQEGMGTTSCVQCPTNQTTANRGSDSSSECKEKCQPGFYSVNGLVPCQPCVLGRYQDEQMKTICKRCLGGGTFGGKPNATSQDECPTNNPCDAKRCQNGAQCIRGNYTYTCVCQPGWTGNDCDVNIDECGSSPCLNGANCTDLINGFNCTCEEGFVGERCETNVDDCKNVTCNNRGICEDLIDDFKCNCAGGFTGKTCDVNTNECSPDPCFNNATCVDGINDFKCLCKKGYEGDLCQNTTDYCKSQPCFNNGTCENFIGDFACHCQPGFEGRLCAKNIDECLDQPCRNNATCVDLINDYQCLCPLGFTDKNCSTNIDECEYQPCLNNATCEDGINNFTCQCKPGFTGRKCETEINECDVDPCQNGAACVDEINDYTCVCPVGYTGKQCEVDINECKPDPCIHGNCSDLIGDYKCLCNHGYTGRNCSSVIDNCLSRPCVNNGTCLNQVGDYTCECVDGYEGKKCDVEINECDVLKPCGENSLNCTDLVADYLCYCKDGYRGKNCSEKYDFCNPNPCLHGSNCTNNFTVDGKFICTCTKGYYGKQCENETNECLSNPCQNGGSCTDMVGDYKCACPSGFTGKSCETNIDDCVNVTCLNGGKCIDLVNSYQCECPVTHVGSHCEKKIPREVDFNLPGGKQSYVLRHNVTSTYSFTLNVWVRFQKNKASTFLSLFNAKNATNFDAFLQINHDSITLLGDRIPFNKTIADGYWHYVAVAVNTLRAHRRVILNDKTLDHSDVESIRNKTLFDPSGTLAIGLVYNTVLASFEDSGFAGQFSQLSISNKRYVPEMYNCSYNSTDSMIPYVGLLANAGQDVTILRPWSCGKNVCPPGFTGPVCEIKIDKIKPNVTFCPPSFTAYTKEVNTRVSWKEPTFTDNIAIVSVTRSHAPGQVFKWGDHIITYVAKDAFNNAATCSFEVYVTPYNCSKLKSPSESVFVRGTWEWGQFADFTCSKDYKVSVPKHPFYSCGRMGTWNHGPPTYKDNPENLLPQCTRTTASFSTATNLFTYGTQSCEEAFVNDFVNEFKQLMQELHDIHGICGENIKDCDFSKIKITQNCNSTRRRRSVGYAVNNEISISYESVIATEQQQELQRLIKSTPQNFTLTVQGSKQDLEESDIQEPILSCLPGSVLRADVCVPCEAGTYQAANETCLKCQQGTYAPTNSTRCIDCPTGQTTLGRGAPSITDCHLKCKAGEFIDTDTRKCNKCSRGTYNDGTKSECQFCPPGTSTRVDGATSKTQCDYKCPLGFEMVGKKCEMCLNGYYRNNASQVTCTACPYGQTTYGKGNRDGICKAKCVAGSEVQPGNPSKCQLCDVGYYKSDVTALECMKCRPRMTTRGLGSTEGSMCQDTGALIGATIRFTGYNYTKQMNNTKSLEFRQMANIINKAIFDVYEEAKYESLTSVRVDRLRSGSVISEITLNYNVTIKEDFLKPLKDALAKGEIGGQPVSSKQSDIDGCKYLECEGEHKQCQFYNNMTFPRCVCSKGFYLGADDQTCLAGCTPGYCLNGGYCERNAQGRSCRCPSNYKGDRCQTKDEDKHEGLIVGVTIGAVVFIAFILYCLKAQSKRGSSEWKEKPLTDDVEVNMQPMENISSTPIVVRVSQRDSTMRGDDDKPVPTMGIENEGADLEDGAQETKTSTLTVQLKPKSQPSPATNDKSILIPNEGDKISRSSSTSSGSSRSSSSSEELKN</sequence>
<accession>A0A7M5XP80</accession>
<dbReference type="EnsemblMetazoa" id="CLYHEMT025072.1">
    <property type="protein sequence ID" value="CLYHEMP025072.1"/>
    <property type="gene ID" value="CLYHEMG025072"/>
</dbReference>
<dbReference type="CDD" id="cd00041">
    <property type="entry name" value="CUB"/>
    <property type="match status" value="3"/>
</dbReference>
<keyword evidence="3" id="KW-1003">Cell membrane</keyword>
<feature type="signal peptide" evidence="20">
    <location>
        <begin position="1"/>
        <end position="18"/>
    </location>
</feature>
<dbReference type="InterPro" id="IPR001881">
    <property type="entry name" value="EGF-like_Ca-bd_dom"/>
</dbReference>
<dbReference type="SUPFAM" id="SSF49854">
    <property type="entry name" value="Spermadhesin, CUB domain"/>
    <property type="match status" value="3"/>
</dbReference>
<feature type="domain" description="CUB" evidence="21">
    <location>
        <begin position="207"/>
        <end position="316"/>
    </location>
</feature>
<feature type="domain" description="Sushi" evidence="25">
    <location>
        <begin position="1014"/>
        <end position="1071"/>
    </location>
</feature>
<feature type="domain" description="Sushi" evidence="25">
    <location>
        <begin position="886"/>
        <end position="943"/>
    </location>
</feature>
<feature type="domain" description="Sushi" evidence="25">
    <location>
        <begin position="663"/>
        <end position="720"/>
    </location>
</feature>
<feature type="domain" description="EGF-like" evidence="22">
    <location>
        <begin position="783"/>
        <end position="826"/>
    </location>
</feature>
<evidence type="ECO:0000256" key="2">
    <source>
        <dbReference type="ARBA" id="ARBA00022473"/>
    </source>
</evidence>
<keyword evidence="7" id="KW-0677">Repeat</keyword>
<dbReference type="Pfam" id="PF25024">
    <property type="entry name" value="EGF_TEN"/>
    <property type="match status" value="1"/>
</dbReference>